<feature type="region of interest" description="Disordered" evidence="1">
    <location>
        <begin position="40"/>
        <end position="72"/>
    </location>
</feature>
<organism evidence="2 3">
    <name type="scientific">Rhizophagus clarus</name>
    <dbReference type="NCBI Taxonomy" id="94130"/>
    <lineage>
        <taxon>Eukaryota</taxon>
        <taxon>Fungi</taxon>
        <taxon>Fungi incertae sedis</taxon>
        <taxon>Mucoromycota</taxon>
        <taxon>Glomeromycotina</taxon>
        <taxon>Glomeromycetes</taxon>
        <taxon>Glomerales</taxon>
        <taxon>Glomeraceae</taxon>
        <taxon>Rhizophagus</taxon>
    </lineage>
</organism>
<dbReference type="Proteomes" id="UP000247702">
    <property type="component" value="Unassembled WGS sequence"/>
</dbReference>
<comment type="caution">
    <text evidence="2">The sequence shown here is derived from an EMBL/GenBank/DDBJ whole genome shotgun (WGS) entry which is preliminary data.</text>
</comment>
<evidence type="ECO:0000313" key="3">
    <source>
        <dbReference type="Proteomes" id="UP000247702"/>
    </source>
</evidence>
<name>A0A2Z6RXJ5_9GLOM</name>
<protein>
    <submittedName>
        <fullName evidence="2">Uncharacterized protein</fullName>
    </submittedName>
</protein>
<dbReference type="EMBL" id="BEXD01004165">
    <property type="protein sequence ID" value="GBC07716.1"/>
    <property type="molecule type" value="Genomic_DNA"/>
</dbReference>
<gene>
    <name evidence="2" type="ORF">RclHR1_07650003</name>
</gene>
<dbReference type="AlphaFoldDB" id="A0A2Z6RXJ5"/>
<keyword evidence="3" id="KW-1185">Reference proteome</keyword>
<proteinExistence type="predicted"/>
<reference evidence="2 3" key="1">
    <citation type="submission" date="2017-11" db="EMBL/GenBank/DDBJ databases">
        <title>The genome of Rhizophagus clarus HR1 reveals common genetic basis of auxotrophy among arbuscular mycorrhizal fungi.</title>
        <authorList>
            <person name="Kobayashi Y."/>
        </authorList>
    </citation>
    <scope>NUCLEOTIDE SEQUENCE [LARGE SCALE GENOMIC DNA]</scope>
    <source>
        <strain evidence="2 3">HR1</strain>
    </source>
</reference>
<sequence>MSFKCSICIRTFSQYFAYTQHSQKCLKYVEIEIKLDKDKDKNNEEEYSSEMDTRSNQSSEHENDEVELENDNNNVQNMSFDSIESVQSNLISEISTMSFEDNLENILDLSKESEISEKSENSNFTNYIEFPNDAYYKDLMLLVTNHKLNNKAANEIICFFNKHSNLTESLLSKNIEQERTFMNNMKFSNLKFNKLFLT</sequence>
<accession>A0A2Z6RXJ5</accession>
<evidence type="ECO:0000313" key="2">
    <source>
        <dbReference type="EMBL" id="GBC07716.1"/>
    </source>
</evidence>
<evidence type="ECO:0000256" key="1">
    <source>
        <dbReference type="SAM" id="MobiDB-lite"/>
    </source>
</evidence>